<evidence type="ECO:0000313" key="4">
    <source>
        <dbReference type="EMBL" id="GKT20824.1"/>
    </source>
</evidence>
<dbReference type="InterPro" id="IPR027483">
    <property type="entry name" value="PInositol-4-P-4/5-kinase_C_sf"/>
</dbReference>
<feature type="compositionally biased region" description="Low complexity" evidence="2">
    <location>
        <begin position="312"/>
        <end position="321"/>
    </location>
</feature>
<dbReference type="Pfam" id="PF01504">
    <property type="entry name" value="PIP5K"/>
    <property type="match status" value="1"/>
</dbReference>
<dbReference type="InterPro" id="IPR027484">
    <property type="entry name" value="PInositol-4-P-5-kinase_N"/>
</dbReference>
<keyword evidence="1" id="KW-0547">Nucleotide-binding</keyword>
<dbReference type="SUPFAM" id="SSF56104">
    <property type="entry name" value="SAICAR synthase-like"/>
    <property type="match status" value="1"/>
</dbReference>
<dbReference type="EMBL" id="BQXS01012270">
    <property type="protein sequence ID" value="GKT20824.1"/>
    <property type="molecule type" value="Genomic_DNA"/>
</dbReference>
<feature type="region of interest" description="Disordered" evidence="2">
    <location>
        <begin position="307"/>
        <end position="327"/>
    </location>
</feature>
<evidence type="ECO:0000313" key="5">
    <source>
        <dbReference type="Proteomes" id="UP001057375"/>
    </source>
</evidence>
<reference evidence="4" key="1">
    <citation type="submission" date="2022-03" db="EMBL/GenBank/DDBJ databases">
        <title>Draft genome sequence of Aduncisulcus paluster, a free-living microaerophilic Fornicata.</title>
        <authorList>
            <person name="Yuyama I."/>
            <person name="Kume K."/>
            <person name="Tamura T."/>
            <person name="Inagaki Y."/>
            <person name="Hashimoto T."/>
        </authorList>
    </citation>
    <scope>NUCLEOTIDE SEQUENCE</scope>
    <source>
        <strain evidence="4">NY0171</strain>
    </source>
</reference>
<keyword evidence="1" id="KW-0808">Transferase</keyword>
<keyword evidence="1" id="KW-0418">Kinase</keyword>
<dbReference type="PANTHER" id="PTHR23086:SF8">
    <property type="entry name" value="PHOSPHATIDYLINOSITOL 5-PHOSPHATE 4-KINASE, ISOFORM A"/>
    <property type="match status" value="1"/>
</dbReference>
<evidence type="ECO:0000256" key="2">
    <source>
        <dbReference type="SAM" id="MobiDB-lite"/>
    </source>
</evidence>
<comment type="caution">
    <text evidence="4">The sequence shown here is derived from an EMBL/GenBank/DDBJ whole genome shotgun (WGS) entry which is preliminary data.</text>
</comment>
<dbReference type="Gene3D" id="3.30.800.10">
    <property type="entry name" value="Phosphatidylinositol Phosphate Kinase II Beta"/>
    <property type="match status" value="1"/>
</dbReference>
<dbReference type="PANTHER" id="PTHR23086">
    <property type="entry name" value="PHOSPHATIDYLINOSITOL-4-PHOSPHATE 5-KINASE"/>
    <property type="match status" value="1"/>
</dbReference>
<dbReference type="InterPro" id="IPR023610">
    <property type="entry name" value="PInositol-4/5-P-5/4-kinase"/>
</dbReference>
<dbReference type="CDD" id="cd00139">
    <property type="entry name" value="PIPKc"/>
    <property type="match status" value="1"/>
</dbReference>
<protein>
    <submittedName>
        <fullName evidence="4">Phosphatidylinositol-4-phosphate 5-kinase like protein</fullName>
    </submittedName>
</protein>
<proteinExistence type="predicted"/>
<dbReference type="Gene3D" id="3.30.810.10">
    <property type="entry name" value="2-Layer Sandwich"/>
    <property type="match status" value="1"/>
</dbReference>
<evidence type="ECO:0000259" key="3">
    <source>
        <dbReference type="PROSITE" id="PS51455"/>
    </source>
</evidence>
<organism evidence="4 5">
    <name type="scientific">Aduncisulcus paluster</name>
    <dbReference type="NCBI Taxonomy" id="2918883"/>
    <lineage>
        <taxon>Eukaryota</taxon>
        <taxon>Metamonada</taxon>
        <taxon>Carpediemonas-like organisms</taxon>
        <taxon>Aduncisulcus</taxon>
    </lineage>
</organism>
<keyword evidence="1" id="KW-0067">ATP-binding</keyword>
<dbReference type="Proteomes" id="UP001057375">
    <property type="component" value="Unassembled WGS sequence"/>
</dbReference>
<evidence type="ECO:0000256" key="1">
    <source>
        <dbReference type="PROSITE-ProRule" id="PRU00781"/>
    </source>
</evidence>
<keyword evidence="5" id="KW-1185">Reference proteome</keyword>
<accession>A0ABQ5JX21</accession>
<name>A0ABQ5JX21_9EUKA</name>
<dbReference type="PROSITE" id="PS51455">
    <property type="entry name" value="PIPK"/>
    <property type="match status" value="1"/>
</dbReference>
<gene>
    <name evidence="4" type="ORF">ADUPG1_011765</name>
</gene>
<dbReference type="SMART" id="SM00330">
    <property type="entry name" value="PIPKc"/>
    <property type="match status" value="1"/>
</dbReference>
<feature type="domain" description="PIPK" evidence="3">
    <location>
        <begin position="1"/>
        <end position="424"/>
    </location>
</feature>
<sequence>MAFEYLKRAIQDGIRFSVGSSSDYCKSVDLEDFSCFEKTNLPQRGSIRGFEFKDYYPQVFSVIRHLYGISDISYLLSLAGESSLNFFGSEGKSGAFFFISQDKRFIGKTLKLSETTLLKSIILSYYNHLRRYPNTLISRYYGMHRIQKKGEATKRHFFIMSNVLYTENTIFEKYDLKGSSQGRRLKKKHIKDGSTFKDLDFIDRRSKIYLPEAKRKMFMDQLKIDTEFLSKLKLLDYSVFLGIHVRREAAKSLSTITRPLSPFISLSESVRRFRGQRAFRQACSELIERKKESDEHFEAEREGRSPIVLGISPSSSSSSSSLLQVQVKPNRDQEGLDSLAGSADTFKGSIFERDFGGMESGPIPGRPDQREIYYLGVIDLLTGWCSRKKLETVFKRIVYDKEGISATDPNSYAQRMIKFIDDIIEVSD</sequence>
<dbReference type="InterPro" id="IPR002498">
    <property type="entry name" value="PInositol-4-P-4/5-kinase_core"/>
</dbReference>